<gene>
    <name evidence="3" type="ORF">MNEG_12531</name>
</gene>
<evidence type="ECO:0000313" key="4">
    <source>
        <dbReference type="Proteomes" id="UP000054498"/>
    </source>
</evidence>
<dbReference type="EMBL" id="KK103510">
    <property type="protein sequence ID" value="KIY95430.1"/>
    <property type="molecule type" value="Genomic_DNA"/>
</dbReference>
<keyword evidence="2" id="KW-0732">Signal</keyword>
<feature type="non-terminal residue" evidence="3">
    <location>
        <position position="1"/>
    </location>
</feature>
<dbReference type="Proteomes" id="UP000054498">
    <property type="component" value="Unassembled WGS sequence"/>
</dbReference>
<dbReference type="GeneID" id="25729903"/>
<dbReference type="KEGG" id="mng:MNEG_12531"/>
<feature type="compositionally biased region" description="Basic and acidic residues" evidence="1">
    <location>
        <begin position="315"/>
        <end position="328"/>
    </location>
</feature>
<feature type="chain" id="PRO_5002264889" evidence="2">
    <location>
        <begin position="30"/>
        <end position="415"/>
    </location>
</feature>
<evidence type="ECO:0000313" key="3">
    <source>
        <dbReference type="EMBL" id="KIY95430.1"/>
    </source>
</evidence>
<protein>
    <submittedName>
        <fullName evidence="3">Uncharacterized protein</fullName>
    </submittedName>
</protein>
<feature type="compositionally biased region" description="Gly residues" evidence="1">
    <location>
        <begin position="301"/>
        <end position="313"/>
    </location>
</feature>
<feature type="signal peptide" evidence="2">
    <location>
        <begin position="1"/>
        <end position="29"/>
    </location>
</feature>
<organism evidence="3 4">
    <name type="scientific">Monoraphidium neglectum</name>
    <dbReference type="NCBI Taxonomy" id="145388"/>
    <lineage>
        <taxon>Eukaryota</taxon>
        <taxon>Viridiplantae</taxon>
        <taxon>Chlorophyta</taxon>
        <taxon>core chlorophytes</taxon>
        <taxon>Chlorophyceae</taxon>
        <taxon>CS clade</taxon>
        <taxon>Sphaeropleales</taxon>
        <taxon>Selenastraceae</taxon>
        <taxon>Monoraphidium</taxon>
    </lineage>
</organism>
<proteinExistence type="predicted"/>
<dbReference type="AlphaFoldDB" id="A0A0D2MKH7"/>
<sequence length="415" mass="42287">VHLGPAEAAATALLAWLHLLLLLAATVAAASWLLLGAPDLRCPGARLMAAAAARLLPRLRVRTAPGVGPEGGARRQARADPAAAFRRLRYLSLRRSSLSGPVAAAAGGAGLRGGAASVMSLLLWPLPAAISLRSLNSAAGRHECSGSAGGECGASTQQPSATDSRRRACAAGGAALLQWVLPRACAAAQLAGSALAALGLSRFAPCAPSHRACSNAHGSKGCRVARPRKPPQARPPLQSLLLACNELRFVDLTCVGGGAAAPGAMSRLVRALWRGGHVHYIAVAQPARLRLERRASSRRGCGNGGSGDGGGGYSHAEDEGGDHDRGSDDSSSGCEDECCRAWEGRGSGGGRARAGHGWLRWLGRGSSSGGGSREGTQDPAWRGQRSKGTGGVAPPAPILLECSGFDEIIVRELGL</sequence>
<evidence type="ECO:0000256" key="2">
    <source>
        <dbReference type="SAM" id="SignalP"/>
    </source>
</evidence>
<evidence type="ECO:0000256" key="1">
    <source>
        <dbReference type="SAM" id="MobiDB-lite"/>
    </source>
</evidence>
<feature type="region of interest" description="Disordered" evidence="1">
    <location>
        <begin position="363"/>
        <end position="395"/>
    </location>
</feature>
<accession>A0A0D2MKH7</accession>
<dbReference type="RefSeq" id="XP_013894450.1">
    <property type="nucleotide sequence ID" value="XM_014038996.1"/>
</dbReference>
<feature type="region of interest" description="Disordered" evidence="1">
    <location>
        <begin position="295"/>
        <end position="333"/>
    </location>
</feature>
<reference evidence="3 4" key="1">
    <citation type="journal article" date="2013" name="BMC Genomics">
        <title>Reconstruction of the lipid metabolism for the microalga Monoraphidium neglectum from its genome sequence reveals characteristics suitable for biofuel production.</title>
        <authorList>
            <person name="Bogen C."/>
            <person name="Al-Dilaimi A."/>
            <person name="Albersmeier A."/>
            <person name="Wichmann J."/>
            <person name="Grundmann M."/>
            <person name="Rupp O."/>
            <person name="Lauersen K.J."/>
            <person name="Blifernez-Klassen O."/>
            <person name="Kalinowski J."/>
            <person name="Goesmann A."/>
            <person name="Mussgnug J.H."/>
            <person name="Kruse O."/>
        </authorList>
    </citation>
    <scope>NUCLEOTIDE SEQUENCE [LARGE SCALE GENOMIC DNA]</scope>
    <source>
        <strain evidence="3 4">SAG 48.87</strain>
    </source>
</reference>
<keyword evidence="4" id="KW-1185">Reference proteome</keyword>
<name>A0A0D2MKH7_9CHLO</name>